<organism evidence="1 2">
    <name type="scientific">Racocetra persica</name>
    <dbReference type="NCBI Taxonomy" id="160502"/>
    <lineage>
        <taxon>Eukaryota</taxon>
        <taxon>Fungi</taxon>
        <taxon>Fungi incertae sedis</taxon>
        <taxon>Mucoromycota</taxon>
        <taxon>Glomeromycotina</taxon>
        <taxon>Glomeromycetes</taxon>
        <taxon>Diversisporales</taxon>
        <taxon>Gigasporaceae</taxon>
        <taxon>Racocetra</taxon>
    </lineage>
</organism>
<evidence type="ECO:0000313" key="1">
    <source>
        <dbReference type="EMBL" id="CAG8805773.1"/>
    </source>
</evidence>
<proteinExistence type="predicted"/>
<name>A0ACA9RRM7_9GLOM</name>
<evidence type="ECO:0000313" key="2">
    <source>
        <dbReference type="Proteomes" id="UP000789920"/>
    </source>
</evidence>
<dbReference type="EMBL" id="CAJVQC010065708">
    <property type="protein sequence ID" value="CAG8805773.1"/>
    <property type="molecule type" value="Genomic_DNA"/>
</dbReference>
<accession>A0ACA9RRM7</accession>
<sequence>MDLFPEILEEIFQYLNCDKASLHSCILVNRGWCKVAVPILWKQPFLLLENNGHDKLIDIYASFLTDEAHAVLQSQGINWSPSPFPKHDQEKTFIYPSFLRHFKYDNLCLCLDSWYKKHILNIQDDKLDKTKKTWALYSISAFNDYTWFIPLYIEIFKVFLNCGARFECLDLYSEHYCQLVDHRILFELPGIENCLANLKVLSPATMESFTSIDYYSKLCRNIKSLKIESLRVGESALSGLIKAQVALEHIYIGNYLHPYHLSSYTLNSFVYSGLNNDLSLALLTQASSLKSLEIRNLVVNEVPCYKQITWNNLDSLTISNDNNYNLMKMPFGTKNFPKLQKLYIKQNTFPTDLIDFIRNTNFSLKEIHLILRFQSDDISNVIQ</sequence>
<comment type="caution">
    <text evidence="1">The sequence shown here is derived from an EMBL/GenBank/DDBJ whole genome shotgun (WGS) entry which is preliminary data.</text>
</comment>
<feature type="non-terminal residue" evidence="1">
    <location>
        <position position="383"/>
    </location>
</feature>
<reference evidence="1" key="1">
    <citation type="submission" date="2021-06" db="EMBL/GenBank/DDBJ databases">
        <authorList>
            <person name="Kallberg Y."/>
            <person name="Tangrot J."/>
            <person name="Rosling A."/>
        </authorList>
    </citation>
    <scope>NUCLEOTIDE SEQUENCE</scope>
    <source>
        <strain evidence="1">MA461A</strain>
    </source>
</reference>
<dbReference type="Proteomes" id="UP000789920">
    <property type="component" value="Unassembled WGS sequence"/>
</dbReference>
<protein>
    <submittedName>
        <fullName evidence="1">15265_t:CDS:1</fullName>
    </submittedName>
</protein>
<gene>
    <name evidence="1" type="ORF">RPERSI_LOCUS22010</name>
</gene>
<keyword evidence="2" id="KW-1185">Reference proteome</keyword>